<dbReference type="InterPro" id="IPR018638">
    <property type="entry name" value="DUF2061_membrane"/>
</dbReference>
<evidence type="ECO:0000313" key="2">
    <source>
        <dbReference type="EMBL" id="QHT73927.1"/>
    </source>
</evidence>
<proteinExistence type="predicted"/>
<feature type="domain" description="DUF2061" evidence="1">
    <location>
        <begin position="131"/>
        <end position="182"/>
    </location>
</feature>
<protein>
    <recommendedName>
        <fullName evidence="1">DUF2061 domain-containing protein</fullName>
    </recommendedName>
</protein>
<evidence type="ECO:0000259" key="1">
    <source>
        <dbReference type="Pfam" id="PF09834"/>
    </source>
</evidence>
<dbReference type="AlphaFoldDB" id="A0A6C0H0J5"/>
<dbReference type="Pfam" id="PF09834">
    <property type="entry name" value="DUF2061"/>
    <property type="match status" value="1"/>
</dbReference>
<dbReference type="EMBL" id="MN739834">
    <property type="protein sequence ID" value="QHT73927.1"/>
    <property type="molecule type" value="Genomic_DNA"/>
</dbReference>
<reference evidence="2" key="1">
    <citation type="journal article" date="2020" name="Nature">
        <title>Giant virus diversity and host interactions through global metagenomics.</title>
        <authorList>
            <person name="Schulz F."/>
            <person name="Roux S."/>
            <person name="Paez-Espino D."/>
            <person name="Jungbluth S."/>
            <person name="Walsh D.A."/>
            <person name="Denef V.J."/>
            <person name="McMahon K.D."/>
            <person name="Konstantinidis K.T."/>
            <person name="Eloe-Fadrosh E.A."/>
            <person name="Kyrpides N.C."/>
            <person name="Woyke T."/>
        </authorList>
    </citation>
    <scope>NUCLEOTIDE SEQUENCE</scope>
    <source>
        <strain evidence="2">GVMAG-M-3300023179-4</strain>
    </source>
</reference>
<name>A0A6C0H0J5_9ZZZZ</name>
<sequence length="193" mass="22208">MAESKINISSNDVSSNNVSSNVIMEESNIDVSKNIVIFIGKWNKILEIDIKNINTQIQNNKKILILVVNDVPKNDENISIDSIVENLNKTFKNHIDLNNVTIQVIPKISEILYEKNYKISSNLMRDQIFYITKAFSWRAVGTLDTIFLAWLITKDPLTGLTIGAAEFITKTVLYYFHDLLWDKCIRHLKCCKR</sequence>
<accession>A0A6C0H0J5</accession>
<organism evidence="2">
    <name type="scientific">viral metagenome</name>
    <dbReference type="NCBI Taxonomy" id="1070528"/>
    <lineage>
        <taxon>unclassified sequences</taxon>
        <taxon>metagenomes</taxon>
        <taxon>organismal metagenomes</taxon>
    </lineage>
</organism>